<protein>
    <submittedName>
        <fullName evidence="2">Uncharacterized protein</fullName>
    </submittedName>
</protein>
<comment type="caution">
    <text evidence="2">The sequence shown here is derived from an EMBL/GenBank/DDBJ whole genome shotgun (WGS) entry which is preliminary data.</text>
</comment>
<keyword evidence="1" id="KW-1133">Transmembrane helix</keyword>
<feature type="transmembrane region" description="Helical" evidence="1">
    <location>
        <begin position="44"/>
        <end position="61"/>
    </location>
</feature>
<proteinExistence type="predicted"/>
<dbReference type="EMBL" id="JAEMGP010000002">
    <property type="protein sequence ID" value="KAG5213006.1"/>
    <property type="molecule type" value="Genomic_DNA"/>
</dbReference>
<dbReference type="AlphaFoldDB" id="A0A836D4T7"/>
<evidence type="ECO:0000313" key="2">
    <source>
        <dbReference type="EMBL" id="KAG5213006.1"/>
    </source>
</evidence>
<sequence length="202" mass="22694">MGPDAMILVFGMLSFKPTFSLPSFTFIKRLFSSSLSAIRMVLPVYLKLLIFLPAILIPARASSSPAFHMMYSACKLNKQGKTYNLEVLLSQFGNICCSMSGSNCCFMTYIQIFQEAGQVVWYSHLLKNFPQFVVIHAVKGFGVVSKTEVEVFLELSCFFNDLMVVGNLISDSSAFLKSIWKFMVHVLLNPGLENFEHYFGGM</sequence>
<evidence type="ECO:0000256" key="1">
    <source>
        <dbReference type="SAM" id="Phobius"/>
    </source>
</evidence>
<name>A0A836D4T7_SHEEP</name>
<keyword evidence="1" id="KW-0472">Membrane</keyword>
<organism evidence="2 3">
    <name type="scientific">Ovis aries</name>
    <name type="common">Sheep</name>
    <dbReference type="NCBI Taxonomy" id="9940"/>
    <lineage>
        <taxon>Eukaryota</taxon>
        <taxon>Metazoa</taxon>
        <taxon>Chordata</taxon>
        <taxon>Craniata</taxon>
        <taxon>Vertebrata</taxon>
        <taxon>Euteleostomi</taxon>
        <taxon>Mammalia</taxon>
        <taxon>Eutheria</taxon>
        <taxon>Laurasiatheria</taxon>
        <taxon>Artiodactyla</taxon>
        <taxon>Ruminantia</taxon>
        <taxon>Pecora</taxon>
        <taxon>Bovidae</taxon>
        <taxon>Caprinae</taxon>
        <taxon>Ovis</taxon>
    </lineage>
</organism>
<dbReference type="Proteomes" id="UP000664991">
    <property type="component" value="Unassembled WGS sequence"/>
</dbReference>
<reference evidence="2 3" key="1">
    <citation type="submission" date="2020-12" db="EMBL/GenBank/DDBJ databases">
        <title>De novo assembly of Tibetan sheep genome.</title>
        <authorList>
            <person name="Li X."/>
        </authorList>
    </citation>
    <scope>NUCLEOTIDE SEQUENCE [LARGE SCALE GENOMIC DNA]</scope>
    <source>
        <tissue evidence="2">Heart</tissue>
    </source>
</reference>
<accession>A0A836D4T7</accession>
<keyword evidence="1" id="KW-0812">Transmembrane</keyword>
<gene>
    <name evidence="2" type="ORF">JEQ12_008792</name>
</gene>
<evidence type="ECO:0000313" key="3">
    <source>
        <dbReference type="Proteomes" id="UP000664991"/>
    </source>
</evidence>